<dbReference type="GO" id="GO:0043565">
    <property type="term" value="F:sequence-specific DNA binding"/>
    <property type="evidence" value="ECO:0007669"/>
    <property type="project" value="TreeGrafter"/>
</dbReference>
<name>A0A2N8SYL4_STUST</name>
<dbReference type="PANTHER" id="PTHR30537">
    <property type="entry name" value="HTH-TYPE TRANSCRIPTIONAL REGULATOR"/>
    <property type="match status" value="1"/>
</dbReference>
<dbReference type="PROSITE" id="PS50931">
    <property type="entry name" value="HTH_LYSR"/>
    <property type="match status" value="1"/>
</dbReference>
<evidence type="ECO:0000259" key="5">
    <source>
        <dbReference type="PROSITE" id="PS50931"/>
    </source>
</evidence>
<comment type="similarity">
    <text evidence="1">Belongs to the LysR transcriptional regulatory family.</text>
</comment>
<keyword evidence="3" id="KW-0238">DNA-binding</keyword>
<dbReference type="PRINTS" id="PR00039">
    <property type="entry name" value="HTHLYSR"/>
</dbReference>
<reference evidence="6 7" key="1">
    <citation type="submission" date="2018-01" db="EMBL/GenBank/DDBJ databases">
        <title>Denitrification phenotypes of diverse strains of Pseudomonas stutzeri.</title>
        <authorList>
            <person name="Milligan D.A."/>
            <person name="Bergaust L."/>
            <person name="Bakken L.R."/>
            <person name="Frostegard A."/>
        </authorList>
    </citation>
    <scope>NUCLEOTIDE SEQUENCE [LARGE SCALE GENOMIC DNA]</scope>
    <source>
        <strain evidence="6 7">28a3</strain>
    </source>
</reference>
<evidence type="ECO:0000313" key="6">
    <source>
        <dbReference type="EMBL" id="PNG07586.1"/>
    </source>
</evidence>
<dbReference type="PANTHER" id="PTHR30537:SF5">
    <property type="entry name" value="HTH-TYPE TRANSCRIPTIONAL ACTIVATOR TTDR-RELATED"/>
    <property type="match status" value="1"/>
</dbReference>
<dbReference type="CDD" id="cd08422">
    <property type="entry name" value="PBP2_CrgA_like"/>
    <property type="match status" value="1"/>
</dbReference>
<dbReference type="InterPro" id="IPR058163">
    <property type="entry name" value="LysR-type_TF_proteobact-type"/>
</dbReference>
<evidence type="ECO:0000256" key="1">
    <source>
        <dbReference type="ARBA" id="ARBA00009437"/>
    </source>
</evidence>
<dbReference type="Gene3D" id="1.10.10.10">
    <property type="entry name" value="Winged helix-like DNA-binding domain superfamily/Winged helix DNA-binding domain"/>
    <property type="match status" value="1"/>
</dbReference>
<comment type="caution">
    <text evidence="6">The sequence shown here is derived from an EMBL/GenBank/DDBJ whole genome shotgun (WGS) entry which is preliminary data.</text>
</comment>
<dbReference type="RefSeq" id="WP_021208905.1">
    <property type="nucleotide sequence ID" value="NZ_JAMOIG010000008.1"/>
</dbReference>
<proteinExistence type="inferred from homology"/>
<feature type="domain" description="HTH lysR-type" evidence="5">
    <location>
        <begin position="10"/>
        <end position="67"/>
    </location>
</feature>
<dbReference type="FunFam" id="1.10.10.10:FF:000001">
    <property type="entry name" value="LysR family transcriptional regulator"/>
    <property type="match status" value="1"/>
</dbReference>
<accession>A0A2N8SYL4</accession>
<evidence type="ECO:0000256" key="4">
    <source>
        <dbReference type="ARBA" id="ARBA00023163"/>
    </source>
</evidence>
<dbReference type="Pfam" id="PF00126">
    <property type="entry name" value="HTH_1"/>
    <property type="match status" value="1"/>
</dbReference>
<dbReference type="InterPro" id="IPR000847">
    <property type="entry name" value="LysR_HTH_N"/>
</dbReference>
<dbReference type="GO" id="GO:0003700">
    <property type="term" value="F:DNA-binding transcription factor activity"/>
    <property type="evidence" value="ECO:0007669"/>
    <property type="project" value="InterPro"/>
</dbReference>
<dbReference type="InterPro" id="IPR005119">
    <property type="entry name" value="LysR_subst-bd"/>
</dbReference>
<gene>
    <name evidence="6" type="ORF">CXL00_00495</name>
</gene>
<protein>
    <submittedName>
        <fullName evidence="6">LysR family transcriptional regulator</fullName>
    </submittedName>
</protein>
<organism evidence="6 7">
    <name type="scientific">Stutzerimonas stutzeri</name>
    <name type="common">Pseudomonas stutzeri</name>
    <dbReference type="NCBI Taxonomy" id="316"/>
    <lineage>
        <taxon>Bacteria</taxon>
        <taxon>Pseudomonadati</taxon>
        <taxon>Pseudomonadota</taxon>
        <taxon>Gammaproteobacteria</taxon>
        <taxon>Pseudomonadales</taxon>
        <taxon>Pseudomonadaceae</taxon>
        <taxon>Stutzerimonas</taxon>
    </lineage>
</organism>
<dbReference type="AlphaFoldDB" id="A0A2N8SYL4"/>
<dbReference type="GO" id="GO:0006351">
    <property type="term" value="P:DNA-templated transcription"/>
    <property type="evidence" value="ECO:0007669"/>
    <property type="project" value="TreeGrafter"/>
</dbReference>
<dbReference type="Gene3D" id="3.40.190.290">
    <property type="match status" value="1"/>
</dbReference>
<keyword evidence="2" id="KW-0805">Transcription regulation</keyword>
<dbReference type="SUPFAM" id="SSF46785">
    <property type="entry name" value="Winged helix' DNA-binding domain"/>
    <property type="match status" value="1"/>
</dbReference>
<keyword evidence="4" id="KW-0804">Transcription</keyword>
<dbReference type="SUPFAM" id="SSF53850">
    <property type="entry name" value="Periplasmic binding protein-like II"/>
    <property type="match status" value="1"/>
</dbReference>
<dbReference type="Proteomes" id="UP000235897">
    <property type="component" value="Unassembled WGS sequence"/>
</dbReference>
<dbReference type="InterPro" id="IPR036390">
    <property type="entry name" value="WH_DNA-bd_sf"/>
</dbReference>
<dbReference type="Pfam" id="PF03466">
    <property type="entry name" value="LysR_substrate"/>
    <property type="match status" value="1"/>
</dbReference>
<dbReference type="OrthoDB" id="8723543at2"/>
<evidence type="ECO:0000256" key="2">
    <source>
        <dbReference type="ARBA" id="ARBA00023015"/>
    </source>
</evidence>
<evidence type="ECO:0000256" key="3">
    <source>
        <dbReference type="ARBA" id="ARBA00023125"/>
    </source>
</evidence>
<sequence>MNELIAPGLDRIELLRTFVRIIDAGSLSAAAVQLNTSQPTVSRRLQALERSLGLQLLNRSTHRMQLTGDGERCYAYARDVLHSWADMEAELLGARDDPRGRLCVQVPHAFGQDQLISPLGEYLRQYPNVSVEWVLHDRRPDFTAEGIDCAIQVGVVEDPSVVAIRLGEIPRIVVAAPELLGSGAAPASTEDLQRLPWLALRTYYTDEVVLTCMADRRNHRFSIRPRMSTDSLYALRSAALAGLGACVSSAWVIARDIAEGRLIQLMPQWQAAALPVYLIYPHARSYPAKLRLFSELIRKRMPNLVGLTSGESGGDDLR</sequence>
<evidence type="ECO:0000313" key="7">
    <source>
        <dbReference type="Proteomes" id="UP000235897"/>
    </source>
</evidence>
<dbReference type="EMBL" id="POUW01000001">
    <property type="protein sequence ID" value="PNG07586.1"/>
    <property type="molecule type" value="Genomic_DNA"/>
</dbReference>
<dbReference type="InterPro" id="IPR036388">
    <property type="entry name" value="WH-like_DNA-bd_sf"/>
</dbReference>